<comment type="subcellular location">
    <subcellularLocation>
        <location evidence="3">Nucleus</location>
    </subcellularLocation>
</comment>
<feature type="compositionally biased region" description="Low complexity" evidence="4">
    <location>
        <begin position="218"/>
        <end position="245"/>
    </location>
</feature>
<dbReference type="PROSITE" id="PS00345">
    <property type="entry name" value="ETS_DOMAIN_1"/>
    <property type="match status" value="1"/>
</dbReference>
<dbReference type="PANTHER" id="PTHR11849">
    <property type="entry name" value="ETS"/>
    <property type="match status" value="1"/>
</dbReference>
<dbReference type="InterPro" id="IPR036390">
    <property type="entry name" value="WH_DNA-bd_sf"/>
</dbReference>
<comment type="similarity">
    <text evidence="1 3">Belongs to the ETS family.</text>
</comment>
<feature type="compositionally biased region" description="Polar residues" evidence="4">
    <location>
        <begin position="293"/>
        <end position="313"/>
    </location>
</feature>
<keyword evidence="2 3" id="KW-0238">DNA-binding</keyword>
<dbReference type="InterPro" id="IPR000418">
    <property type="entry name" value="Ets_dom"/>
</dbReference>
<feature type="region of interest" description="Disordered" evidence="4">
    <location>
        <begin position="200"/>
        <end position="319"/>
    </location>
</feature>
<dbReference type="GO" id="GO:0005634">
    <property type="term" value="C:nucleus"/>
    <property type="evidence" value="ECO:0007669"/>
    <property type="project" value="UniProtKB-SubCell"/>
</dbReference>
<dbReference type="PROSITE" id="PS00346">
    <property type="entry name" value="ETS_DOMAIN_2"/>
    <property type="match status" value="1"/>
</dbReference>
<feature type="compositionally biased region" description="Polar residues" evidence="4">
    <location>
        <begin position="200"/>
        <end position="217"/>
    </location>
</feature>
<dbReference type="Pfam" id="PF00178">
    <property type="entry name" value="Ets"/>
    <property type="match status" value="1"/>
</dbReference>
<feature type="domain" description="ETS" evidence="5">
    <location>
        <begin position="325"/>
        <end position="408"/>
    </location>
</feature>
<dbReference type="InterPro" id="IPR013761">
    <property type="entry name" value="SAM/pointed_sf"/>
</dbReference>
<evidence type="ECO:0008006" key="8">
    <source>
        <dbReference type="Google" id="ProtNLM"/>
    </source>
</evidence>
<feature type="non-terminal residue" evidence="7">
    <location>
        <position position="483"/>
    </location>
</feature>
<protein>
    <recommendedName>
        <fullName evidence="8">ETS domain-containing protein</fullName>
    </recommendedName>
</protein>
<dbReference type="FunFam" id="1.10.150.50:FF:000061">
    <property type="entry name" value="Ets DNA-binding protein pokkuri"/>
    <property type="match status" value="1"/>
</dbReference>
<name>A0A1B6EXL1_9HEMI</name>
<evidence type="ECO:0000256" key="2">
    <source>
        <dbReference type="ARBA" id="ARBA00023125"/>
    </source>
</evidence>
<dbReference type="SUPFAM" id="SSF46785">
    <property type="entry name" value="Winged helix' DNA-binding domain"/>
    <property type="match status" value="1"/>
</dbReference>
<evidence type="ECO:0000256" key="4">
    <source>
        <dbReference type="SAM" id="MobiDB-lite"/>
    </source>
</evidence>
<dbReference type="Gene3D" id="1.10.150.50">
    <property type="entry name" value="Transcription Factor, Ets-1"/>
    <property type="match status" value="1"/>
</dbReference>
<gene>
    <name evidence="7" type="ORF">g.7151</name>
</gene>
<proteinExistence type="inferred from homology"/>
<feature type="non-terminal residue" evidence="7">
    <location>
        <position position="1"/>
    </location>
</feature>
<dbReference type="SMART" id="SM00251">
    <property type="entry name" value="SAM_PNT"/>
    <property type="match status" value="1"/>
</dbReference>
<evidence type="ECO:0000259" key="5">
    <source>
        <dbReference type="PROSITE" id="PS50061"/>
    </source>
</evidence>
<organism evidence="7">
    <name type="scientific">Cuerna arida</name>
    <dbReference type="NCBI Taxonomy" id="1464854"/>
    <lineage>
        <taxon>Eukaryota</taxon>
        <taxon>Metazoa</taxon>
        <taxon>Ecdysozoa</taxon>
        <taxon>Arthropoda</taxon>
        <taxon>Hexapoda</taxon>
        <taxon>Insecta</taxon>
        <taxon>Pterygota</taxon>
        <taxon>Neoptera</taxon>
        <taxon>Paraneoptera</taxon>
        <taxon>Hemiptera</taxon>
        <taxon>Auchenorrhyncha</taxon>
        <taxon>Membracoidea</taxon>
        <taxon>Cicadellidae</taxon>
        <taxon>Cicadellinae</taxon>
        <taxon>Proconiini</taxon>
        <taxon>Cuerna</taxon>
    </lineage>
</organism>
<dbReference type="GO" id="GO:0000981">
    <property type="term" value="F:DNA-binding transcription factor activity, RNA polymerase II-specific"/>
    <property type="evidence" value="ECO:0007669"/>
    <property type="project" value="TreeGrafter"/>
</dbReference>
<dbReference type="InterPro" id="IPR046328">
    <property type="entry name" value="ETS_fam"/>
</dbReference>
<dbReference type="GO" id="GO:0043565">
    <property type="term" value="F:sequence-specific DNA binding"/>
    <property type="evidence" value="ECO:0007669"/>
    <property type="project" value="InterPro"/>
</dbReference>
<dbReference type="Gene3D" id="1.10.10.10">
    <property type="entry name" value="Winged helix-like DNA-binding domain superfamily/Winged helix DNA-binding domain"/>
    <property type="match status" value="1"/>
</dbReference>
<dbReference type="PROSITE" id="PS50061">
    <property type="entry name" value="ETS_DOMAIN_3"/>
    <property type="match status" value="1"/>
</dbReference>
<reference evidence="7" key="1">
    <citation type="submission" date="2015-11" db="EMBL/GenBank/DDBJ databases">
        <title>De novo transcriptome assembly of four potential Pierce s Disease insect vectors from Arizona vineyards.</title>
        <authorList>
            <person name="Tassone E.E."/>
        </authorList>
    </citation>
    <scope>NUCLEOTIDE SEQUENCE</scope>
</reference>
<feature type="domain" description="PNT" evidence="6">
    <location>
        <begin position="57"/>
        <end position="141"/>
    </location>
</feature>
<dbReference type="FunFam" id="1.10.10.10:FF:000516">
    <property type="entry name" value="ets DNA-binding protein pokkuri"/>
    <property type="match status" value="1"/>
</dbReference>
<dbReference type="InterPro" id="IPR036388">
    <property type="entry name" value="WH-like_DNA-bd_sf"/>
</dbReference>
<keyword evidence="3" id="KW-0539">Nucleus</keyword>
<dbReference type="InterPro" id="IPR003118">
    <property type="entry name" value="Pointed_dom"/>
</dbReference>
<evidence type="ECO:0000313" key="7">
    <source>
        <dbReference type="EMBL" id="JAS42551.1"/>
    </source>
</evidence>
<dbReference type="PANTHER" id="PTHR11849:SF201">
    <property type="entry name" value="ETS DNA-BINDING PROTEIN POKKURI"/>
    <property type="match status" value="1"/>
</dbReference>
<dbReference type="PROSITE" id="PS51433">
    <property type="entry name" value="PNT"/>
    <property type="match status" value="1"/>
</dbReference>
<evidence type="ECO:0000259" key="6">
    <source>
        <dbReference type="PROSITE" id="PS51433"/>
    </source>
</evidence>
<dbReference type="SMART" id="SM00413">
    <property type="entry name" value="ETS"/>
    <property type="match status" value="1"/>
</dbReference>
<dbReference type="Pfam" id="PF02198">
    <property type="entry name" value="SAM_PNT"/>
    <property type="match status" value="1"/>
</dbReference>
<evidence type="ECO:0000256" key="1">
    <source>
        <dbReference type="ARBA" id="ARBA00005562"/>
    </source>
</evidence>
<dbReference type="GO" id="GO:0030154">
    <property type="term" value="P:cell differentiation"/>
    <property type="evidence" value="ECO:0007669"/>
    <property type="project" value="TreeGrafter"/>
</dbReference>
<dbReference type="PRINTS" id="PR00454">
    <property type="entry name" value="ETSDOMAIN"/>
</dbReference>
<dbReference type="EMBL" id="GECZ01027218">
    <property type="protein sequence ID" value="JAS42551.1"/>
    <property type="molecule type" value="Transcribed_RNA"/>
</dbReference>
<dbReference type="AlphaFoldDB" id="A0A1B6EXL1"/>
<accession>A0A1B6EXL1</accession>
<dbReference type="SUPFAM" id="SSF47769">
    <property type="entry name" value="SAM/Pointed domain"/>
    <property type="match status" value="1"/>
</dbReference>
<evidence type="ECO:0000256" key="3">
    <source>
        <dbReference type="RuleBase" id="RU004019"/>
    </source>
</evidence>
<sequence length="483" mass="54449">STSTNSAQRTNDLSPQNQQQLERFNNSQMNSNTTSSSDFMWRFPLVFPFAPQTPTSPFTPNEFNNHLPNGLPQDPRTWRHQDVLHFLKWCQKEFDLTPINFDKFHLNGKAMCLLTKFDLCERAPNAGDVIYNALQLLIRDSQTLHRTLPSSPITPTTPRYSYSYPSINWPYVQQNMDNYHSSLRMSTSSAYHFLNNSVTLSPAPSSNSQTASPQNGDNNPNTPNTPSTPTTNQTSTATALPSNQFESDEDSDQDSNLKISTSPVSSPLPRSPNQATFGSASAFKPVERDLFPNPQSGTSFPNGFPSLQSGNGSKSDHVEPNTNGRLLWDFLQQLLNDSTGRYNNYICWKDREGGIFKIVDPPGLAKLWGIQKNHLTMNYDKMSRALRYYYRVNILRKVQGERHCYQFLCNPNELKNIKNISLLRQQIAQSKNSAASATPSAADTSPAQHRFQTAFLYPDMKKEFESDLNMVVSASNSDELPFD</sequence>